<proteinExistence type="predicted"/>
<organism evidence="2">
    <name type="scientific">Trichuris suis</name>
    <name type="common">pig whipworm</name>
    <dbReference type="NCBI Taxonomy" id="68888"/>
    <lineage>
        <taxon>Eukaryota</taxon>
        <taxon>Metazoa</taxon>
        <taxon>Ecdysozoa</taxon>
        <taxon>Nematoda</taxon>
        <taxon>Enoplea</taxon>
        <taxon>Dorylaimia</taxon>
        <taxon>Trichinellida</taxon>
        <taxon>Trichuridae</taxon>
        <taxon>Trichuris</taxon>
    </lineage>
</organism>
<name>A0A085N0M4_9BILA</name>
<evidence type="ECO:0000313" key="2">
    <source>
        <dbReference type="EMBL" id="KFD63020.1"/>
    </source>
</evidence>
<dbReference type="EMBL" id="KL367582">
    <property type="protein sequence ID" value="KFD63020.1"/>
    <property type="molecule type" value="Genomic_DNA"/>
</dbReference>
<dbReference type="Proteomes" id="UP000030758">
    <property type="component" value="Unassembled WGS sequence"/>
</dbReference>
<accession>A0A085N0M4</accession>
<evidence type="ECO:0000256" key="1">
    <source>
        <dbReference type="SAM" id="MobiDB-lite"/>
    </source>
</evidence>
<gene>
    <name evidence="2" type="ORF">M514_24787</name>
</gene>
<protein>
    <submittedName>
        <fullName evidence="2">Uncharacterized protein</fullName>
    </submittedName>
</protein>
<sequence length="41" mass="4578">MEEGYSRFSNQCFATKTQENQIAGSNVDGEPNLRIKNASNQ</sequence>
<dbReference type="AlphaFoldDB" id="A0A085N0M4"/>
<reference evidence="2" key="1">
    <citation type="journal article" date="2014" name="Nat. Genet.">
        <title>Genome and transcriptome of the porcine whipworm Trichuris suis.</title>
        <authorList>
            <person name="Jex A.R."/>
            <person name="Nejsum P."/>
            <person name="Schwarz E.M."/>
            <person name="Hu L."/>
            <person name="Young N.D."/>
            <person name="Hall R.S."/>
            <person name="Korhonen P.K."/>
            <person name="Liao S."/>
            <person name="Thamsborg S."/>
            <person name="Xia J."/>
            <person name="Xu P."/>
            <person name="Wang S."/>
            <person name="Scheerlinck J.P."/>
            <person name="Hofmann A."/>
            <person name="Sternberg P.W."/>
            <person name="Wang J."/>
            <person name="Gasser R.B."/>
        </authorList>
    </citation>
    <scope>NUCLEOTIDE SEQUENCE [LARGE SCALE GENOMIC DNA]</scope>
    <source>
        <strain evidence="2">DCEP-RM93F</strain>
    </source>
</reference>
<feature type="non-terminal residue" evidence="2">
    <location>
        <position position="41"/>
    </location>
</feature>
<feature type="region of interest" description="Disordered" evidence="1">
    <location>
        <begin position="22"/>
        <end position="41"/>
    </location>
</feature>